<dbReference type="InterPro" id="IPR036412">
    <property type="entry name" value="HAD-like_sf"/>
</dbReference>
<dbReference type="PANTHER" id="PTHR20371:SF1">
    <property type="entry name" value="ENOLASE-PHOSPHATASE E1"/>
    <property type="match status" value="1"/>
</dbReference>
<dbReference type="SUPFAM" id="SSF56784">
    <property type="entry name" value="HAD-like"/>
    <property type="match status" value="1"/>
</dbReference>
<proteinExistence type="predicted"/>
<dbReference type="Proteomes" id="UP001428341">
    <property type="component" value="Unassembled WGS sequence"/>
</dbReference>
<name>A0AAP0ML52_9ROSI</name>
<accession>A0AAP0ML52</accession>
<comment type="caution">
    <text evidence="1">The sequence shown here is derived from an EMBL/GenBank/DDBJ whole genome shotgun (WGS) entry which is preliminary data.</text>
</comment>
<keyword evidence="2" id="KW-1185">Reference proteome</keyword>
<evidence type="ECO:0000313" key="1">
    <source>
        <dbReference type="EMBL" id="KAK9209196.1"/>
    </source>
</evidence>
<organism evidence="1 2">
    <name type="scientific">Citrus x changshan-huyou</name>
    <dbReference type="NCBI Taxonomy" id="2935761"/>
    <lineage>
        <taxon>Eukaryota</taxon>
        <taxon>Viridiplantae</taxon>
        <taxon>Streptophyta</taxon>
        <taxon>Embryophyta</taxon>
        <taxon>Tracheophyta</taxon>
        <taxon>Spermatophyta</taxon>
        <taxon>Magnoliopsida</taxon>
        <taxon>eudicotyledons</taxon>
        <taxon>Gunneridae</taxon>
        <taxon>Pentapetalae</taxon>
        <taxon>rosids</taxon>
        <taxon>malvids</taxon>
        <taxon>Sapindales</taxon>
        <taxon>Rutaceae</taxon>
        <taxon>Aurantioideae</taxon>
        <taxon>Citrus</taxon>
    </lineage>
</organism>
<dbReference type="Gene3D" id="1.10.720.60">
    <property type="match status" value="1"/>
</dbReference>
<dbReference type="GO" id="GO:0043874">
    <property type="term" value="F:acireductone synthase activity"/>
    <property type="evidence" value="ECO:0007669"/>
    <property type="project" value="TreeGrafter"/>
</dbReference>
<reference evidence="1 2" key="1">
    <citation type="submission" date="2024-05" db="EMBL/GenBank/DDBJ databases">
        <title>Haplotype-resolved chromosome-level genome assembly of Huyou (Citrus changshanensis).</title>
        <authorList>
            <person name="Miao C."/>
            <person name="Chen W."/>
            <person name="Wu Y."/>
            <person name="Wang L."/>
            <person name="Zhao S."/>
            <person name="Grierson D."/>
            <person name="Xu C."/>
            <person name="Chen K."/>
        </authorList>
    </citation>
    <scope>NUCLEOTIDE SEQUENCE [LARGE SCALE GENOMIC DNA]</scope>
    <source>
        <strain evidence="1">01-14</strain>
        <tissue evidence="1">Leaf</tissue>
    </source>
</reference>
<dbReference type="GO" id="GO:0019509">
    <property type="term" value="P:L-methionine salvage from methylthioadenosine"/>
    <property type="evidence" value="ECO:0007669"/>
    <property type="project" value="TreeGrafter"/>
</dbReference>
<gene>
    <name evidence="1" type="ORF">WN944_001560</name>
</gene>
<dbReference type="AlphaFoldDB" id="A0AAP0ML52"/>
<evidence type="ECO:0000313" key="2">
    <source>
        <dbReference type="Proteomes" id="UP001428341"/>
    </source>
</evidence>
<dbReference type="EMBL" id="JBCGBO010000004">
    <property type="protein sequence ID" value="KAK9209196.1"/>
    <property type="molecule type" value="Genomic_DNA"/>
</dbReference>
<dbReference type="PANTHER" id="PTHR20371">
    <property type="entry name" value="ENOLASE-PHOSPHATASE E1"/>
    <property type="match status" value="1"/>
</dbReference>
<protein>
    <submittedName>
        <fullName evidence="1">Uncharacterized protein</fullName>
    </submittedName>
</protein>
<sequence>MSGTTQSKCGEGENAWNQRTRVCYLEMGLFCLRHHLGSHTHAYEMSNAGAGIHSSGIEYFLVTMINLLPKEFQIKAYPKTTAVLVPNLVWRAGEDSNKVEKHLSATHETAGTKDDIKNLHCQVEDDPKQGVAGAVPIPPSDAGKEEVIAALVANVDAMIKADPKITALKQLQGHIWRTGFESNELEVEAFDDVPEALEKRHSLGTKCNGVSSLTSTFISLAASYFLSKEMSTKKSQPQKMQRKGGSVFIFYVEIDVYFGLIYRFGLDAIISVQPGNGPLPESRGFKTINSFAGI</sequence>